<organism evidence="1 2">
    <name type="scientific">Candidula unifasciata</name>
    <dbReference type="NCBI Taxonomy" id="100452"/>
    <lineage>
        <taxon>Eukaryota</taxon>
        <taxon>Metazoa</taxon>
        <taxon>Spiralia</taxon>
        <taxon>Lophotrochozoa</taxon>
        <taxon>Mollusca</taxon>
        <taxon>Gastropoda</taxon>
        <taxon>Heterobranchia</taxon>
        <taxon>Euthyneura</taxon>
        <taxon>Panpulmonata</taxon>
        <taxon>Eupulmonata</taxon>
        <taxon>Stylommatophora</taxon>
        <taxon>Helicina</taxon>
        <taxon>Helicoidea</taxon>
        <taxon>Geomitridae</taxon>
        <taxon>Candidula</taxon>
    </lineage>
</organism>
<comment type="caution">
    <text evidence="1">The sequence shown here is derived from an EMBL/GenBank/DDBJ whole genome shotgun (WGS) entry which is preliminary data.</text>
</comment>
<name>A0A8S3ZAX0_9EUPU</name>
<dbReference type="EMBL" id="CAJHNH020001728">
    <property type="protein sequence ID" value="CAG5124216.1"/>
    <property type="molecule type" value="Genomic_DNA"/>
</dbReference>
<evidence type="ECO:0000313" key="2">
    <source>
        <dbReference type="Proteomes" id="UP000678393"/>
    </source>
</evidence>
<dbReference type="AlphaFoldDB" id="A0A8S3ZAX0"/>
<evidence type="ECO:0000313" key="1">
    <source>
        <dbReference type="EMBL" id="CAG5124216.1"/>
    </source>
</evidence>
<feature type="non-terminal residue" evidence="1">
    <location>
        <position position="82"/>
    </location>
</feature>
<reference evidence="1" key="1">
    <citation type="submission" date="2021-04" db="EMBL/GenBank/DDBJ databases">
        <authorList>
            <consortium name="Molecular Ecology Group"/>
        </authorList>
    </citation>
    <scope>NUCLEOTIDE SEQUENCE</scope>
</reference>
<accession>A0A8S3ZAX0</accession>
<dbReference type="Proteomes" id="UP000678393">
    <property type="component" value="Unassembled WGS sequence"/>
</dbReference>
<proteinExistence type="predicted"/>
<feature type="non-terminal residue" evidence="1">
    <location>
        <position position="1"/>
    </location>
</feature>
<protein>
    <submittedName>
        <fullName evidence="1">Uncharacterized protein</fullName>
    </submittedName>
</protein>
<gene>
    <name evidence="1" type="ORF">CUNI_LOCUS9774</name>
</gene>
<keyword evidence="2" id="KW-1185">Reference proteome</keyword>
<sequence length="82" mass="9171">TTLKSKAVVTLPGIERVTSKKSVRLAMETSAQRTWSTTPSPPPPFPKVSLFVMSIAQLEIYPKLQRLSNYFQDIPCMSMSIL</sequence>